<evidence type="ECO:0000313" key="2">
    <source>
        <dbReference type="EMBL" id="TLS69047.1"/>
    </source>
</evidence>
<dbReference type="AlphaFoldDB" id="A0A5R9GYU7"/>
<name>A0A5R9GYU7_9PROT</name>
<evidence type="ECO:0000313" key="3">
    <source>
        <dbReference type="Proteomes" id="UP000306585"/>
    </source>
</evidence>
<comment type="caution">
    <text evidence="2">The sequence shown here is derived from an EMBL/GenBank/DDBJ whole genome shotgun (WGS) entry which is preliminary data.</text>
</comment>
<sequence>MRILIVSYYFPPFNCMAAVRVGKTAKFLQKMGHDVRVLSAKEQSFPETLQVEIGESSIVRTRWWNVNKPVQWFVGGKDVVASQGISEGKAGKVAVLRWLGKLYKHLFNLPDAQIGWLFPALSAGKAMCENWQPDIIYASAPSFTSLLVSRRLAKISGCPWVAEFRDLWVDNPYNDFPVWRQKLERIWERRVLASASGLVTVSQPLADTLKQYFNLPVIVITNGFDPDDYPSDVSRSTDGLLHINYTGMIYPGRRDPGPLFEALRILGSDRIRVNFYGRYLESAREMARSIGVGHLVQIHPPVPYVQSLRLQCEADLLLLLLWNSSQEKGVFTGKVFEYLGSGRPILVVGGSDNVAAELISEKDAGMVTSEPQLIAQYLARCLALKDAQGDISQSEVDVGEFSREEQTRRLASFLQTLTGK</sequence>
<gene>
    <name evidence="2" type="ORF">FEF65_00690</name>
</gene>
<proteinExistence type="predicted"/>
<evidence type="ECO:0000259" key="1">
    <source>
        <dbReference type="Pfam" id="PF13439"/>
    </source>
</evidence>
<keyword evidence="2" id="KW-0808">Transferase</keyword>
<protein>
    <submittedName>
        <fullName evidence="2">Glycosyltransferase family 4 protein</fullName>
    </submittedName>
</protein>
<dbReference type="InterPro" id="IPR028098">
    <property type="entry name" value="Glyco_trans_4-like_N"/>
</dbReference>
<dbReference type="SUPFAM" id="SSF53756">
    <property type="entry name" value="UDP-Glycosyltransferase/glycogen phosphorylase"/>
    <property type="match status" value="1"/>
</dbReference>
<feature type="domain" description="Glycosyltransferase subfamily 4-like N-terminal" evidence="1">
    <location>
        <begin position="107"/>
        <end position="227"/>
    </location>
</feature>
<dbReference type="EMBL" id="VBRY01000001">
    <property type="protein sequence ID" value="TLS69047.1"/>
    <property type="molecule type" value="Genomic_DNA"/>
</dbReference>
<reference evidence="2 3" key="1">
    <citation type="journal article" date="2019" name="Appl. Environ. Microbiol.">
        <title>Environmental Evidence and Genomic Insight of Iron-oxidizing Bacteria Preference Towards More Corrosion Resistant Stainless Steel at Higher Salinities.</title>
        <authorList>
            <person name="Garrison C.E."/>
            <person name="Price K.A."/>
            <person name="Field E.K."/>
        </authorList>
    </citation>
    <scope>NUCLEOTIDE SEQUENCE [LARGE SCALE GENOMIC DNA]</scope>
    <source>
        <strain evidence="2 3">P3</strain>
    </source>
</reference>
<dbReference type="PANTHER" id="PTHR12526">
    <property type="entry name" value="GLYCOSYLTRANSFERASE"/>
    <property type="match status" value="1"/>
</dbReference>
<organism evidence="2 3">
    <name type="scientific">Mariprofundus erugo</name>
    <dbReference type="NCBI Taxonomy" id="2528639"/>
    <lineage>
        <taxon>Bacteria</taxon>
        <taxon>Pseudomonadati</taxon>
        <taxon>Pseudomonadota</taxon>
        <taxon>Candidatius Mariprofundia</taxon>
        <taxon>Mariprofundales</taxon>
        <taxon>Mariprofundaceae</taxon>
        <taxon>Mariprofundus</taxon>
    </lineage>
</organism>
<keyword evidence="3" id="KW-1185">Reference proteome</keyword>
<dbReference type="Gene3D" id="3.40.50.2000">
    <property type="entry name" value="Glycogen Phosphorylase B"/>
    <property type="match status" value="2"/>
</dbReference>
<accession>A0A5R9GYU7</accession>
<dbReference type="Pfam" id="PF13439">
    <property type="entry name" value="Glyco_transf_4"/>
    <property type="match status" value="1"/>
</dbReference>
<dbReference type="Proteomes" id="UP000306585">
    <property type="component" value="Unassembled WGS sequence"/>
</dbReference>
<dbReference type="GO" id="GO:0016757">
    <property type="term" value="F:glycosyltransferase activity"/>
    <property type="evidence" value="ECO:0007669"/>
    <property type="project" value="UniProtKB-ARBA"/>
</dbReference>